<dbReference type="AlphaFoldDB" id="A0A9W6KVW2"/>
<comment type="caution">
    <text evidence="1">The sequence shown here is derived from an EMBL/GenBank/DDBJ whole genome shotgun (WGS) entry which is preliminary data.</text>
</comment>
<gene>
    <name evidence="1" type="ORF">GCM10017581_081790</name>
</gene>
<reference evidence="1" key="1">
    <citation type="journal article" date="2014" name="Int. J. Syst. Evol. Microbiol.">
        <title>Complete genome sequence of Corynebacterium casei LMG S-19264T (=DSM 44701T), isolated from a smear-ripened cheese.</title>
        <authorList>
            <consortium name="US DOE Joint Genome Institute (JGI-PGF)"/>
            <person name="Walter F."/>
            <person name="Albersmeier A."/>
            <person name="Kalinowski J."/>
            <person name="Ruckert C."/>
        </authorList>
    </citation>
    <scope>NUCLEOTIDE SEQUENCE</scope>
    <source>
        <strain evidence="1">VKM Ac-1321</strain>
    </source>
</reference>
<sequence>MPRTRPGVLRSRGVPKVAWHDVPRVPGLDRRSQHAIGRIEVRTANDWARSGLWPGAVGEALAAWRRIARVPRTRISLPCSCCGRHPRALLHEAPDRLPGPAAAALRRRLTPLDDEFQRRTVPDPHRPAAWPWWDRRLRP</sequence>
<reference evidence="1" key="2">
    <citation type="submission" date="2023-01" db="EMBL/GenBank/DDBJ databases">
        <authorList>
            <person name="Sun Q."/>
            <person name="Evtushenko L."/>
        </authorList>
    </citation>
    <scope>NUCLEOTIDE SEQUENCE</scope>
    <source>
        <strain evidence="1">VKM Ac-1321</strain>
    </source>
</reference>
<protein>
    <submittedName>
        <fullName evidence="1">Uncharacterized protein</fullName>
    </submittedName>
</protein>
<dbReference type="Proteomes" id="UP001143480">
    <property type="component" value="Unassembled WGS sequence"/>
</dbReference>
<proteinExistence type="predicted"/>
<name>A0A9W6KVW2_9ACTN</name>
<accession>A0A9W6KVW2</accession>
<organism evidence="1 2">
    <name type="scientific">Dactylosporangium matsuzakiense</name>
    <dbReference type="NCBI Taxonomy" id="53360"/>
    <lineage>
        <taxon>Bacteria</taxon>
        <taxon>Bacillati</taxon>
        <taxon>Actinomycetota</taxon>
        <taxon>Actinomycetes</taxon>
        <taxon>Micromonosporales</taxon>
        <taxon>Micromonosporaceae</taxon>
        <taxon>Dactylosporangium</taxon>
    </lineage>
</organism>
<evidence type="ECO:0000313" key="1">
    <source>
        <dbReference type="EMBL" id="GLL06429.1"/>
    </source>
</evidence>
<dbReference type="EMBL" id="BSFP01000072">
    <property type="protein sequence ID" value="GLL06429.1"/>
    <property type="molecule type" value="Genomic_DNA"/>
</dbReference>
<evidence type="ECO:0000313" key="2">
    <source>
        <dbReference type="Proteomes" id="UP001143480"/>
    </source>
</evidence>
<keyword evidence="2" id="KW-1185">Reference proteome</keyword>